<proteinExistence type="predicted"/>
<gene>
    <name evidence="1" type="ORF">VNO77_19264</name>
</gene>
<name>A0AAN9QKC5_CANGL</name>
<reference evidence="1 2" key="1">
    <citation type="submission" date="2024-01" db="EMBL/GenBank/DDBJ databases">
        <title>The genomes of 5 underutilized Papilionoideae crops provide insights into root nodulation and disease resistanc.</title>
        <authorList>
            <person name="Jiang F."/>
        </authorList>
    </citation>
    <scope>NUCLEOTIDE SEQUENCE [LARGE SCALE GENOMIC DNA]</scope>
    <source>
        <strain evidence="1">LVBAO_FW01</strain>
        <tissue evidence="1">Leaves</tissue>
    </source>
</reference>
<organism evidence="1 2">
    <name type="scientific">Canavalia gladiata</name>
    <name type="common">Sword bean</name>
    <name type="synonym">Dolichos gladiatus</name>
    <dbReference type="NCBI Taxonomy" id="3824"/>
    <lineage>
        <taxon>Eukaryota</taxon>
        <taxon>Viridiplantae</taxon>
        <taxon>Streptophyta</taxon>
        <taxon>Embryophyta</taxon>
        <taxon>Tracheophyta</taxon>
        <taxon>Spermatophyta</taxon>
        <taxon>Magnoliopsida</taxon>
        <taxon>eudicotyledons</taxon>
        <taxon>Gunneridae</taxon>
        <taxon>Pentapetalae</taxon>
        <taxon>rosids</taxon>
        <taxon>fabids</taxon>
        <taxon>Fabales</taxon>
        <taxon>Fabaceae</taxon>
        <taxon>Papilionoideae</taxon>
        <taxon>50 kb inversion clade</taxon>
        <taxon>NPAAA clade</taxon>
        <taxon>indigoferoid/millettioid clade</taxon>
        <taxon>Phaseoleae</taxon>
        <taxon>Canavalia</taxon>
    </lineage>
</organism>
<dbReference type="Proteomes" id="UP001367508">
    <property type="component" value="Unassembled WGS sequence"/>
</dbReference>
<evidence type="ECO:0000313" key="1">
    <source>
        <dbReference type="EMBL" id="KAK7338642.1"/>
    </source>
</evidence>
<sequence>MQIQLFIYKEKSRDLDINFFDPMKPFLDVMVTILHIAILRQESSLYASPIPPIWLCDLGTIRSPSFFFKEDVPEVFSSPSCLLLFLIVNNSSLPLREDQVAHCQHE</sequence>
<comment type="caution">
    <text evidence="1">The sequence shown here is derived from an EMBL/GenBank/DDBJ whole genome shotgun (WGS) entry which is preliminary data.</text>
</comment>
<accession>A0AAN9QKC5</accession>
<keyword evidence="2" id="KW-1185">Reference proteome</keyword>
<evidence type="ECO:0000313" key="2">
    <source>
        <dbReference type="Proteomes" id="UP001367508"/>
    </source>
</evidence>
<dbReference type="AlphaFoldDB" id="A0AAN9QKC5"/>
<protein>
    <submittedName>
        <fullName evidence="1">Uncharacterized protein</fullName>
    </submittedName>
</protein>
<dbReference type="EMBL" id="JAYMYQ010000004">
    <property type="protein sequence ID" value="KAK7338642.1"/>
    <property type="molecule type" value="Genomic_DNA"/>
</dbReference>